<protein>
    <submittedName>
        <fullName evidence="1">Uncharacterized protein</fullName>
    </submittedName>
</protein>
<sequence>MKARVNLTIEEDILQKAKKYASEMGSSVSELVESYFRKITEPKEREVKLFKMVEKLEKPNLPEDFDYKKEYYEARKDKYGF</sequence>
<proteinExistence type="predicted"/>
<dbReference type="Proteomes" id="UP000487757">
    <property type="component" value="Unassembled WGS sequence"/>
</dbReference>
<accession>A0A7K0G3V9</accession>
<keyword evidence="2" id="KW-1185">Reference proteome</keyword>
<evidence type="ECO:0000313" key="1">
    <source>
        <dbReference type="EMBL" id="MRX78493.1"/>
    </source>
</evidence>
<name>A0A7K0G3V9_9SPHI</name>
<comment type="caution">
    <text evidence="1">The sequence shown here is derived from an EMBL/GenBank/DDBJ whole genome shotgun (WGS) entry which is preliminary data.</text>
</comment>
<dbReference type="RefSeq" id="WP_154282897.1">
    <property type="nucleotide sequence ID" value="NZ_JBHUJQ010000001.1"/>
</dbReference>
<dbReference type="AlphaFoldDB" id="A0A7K0G3V9"/>
<dbReference type="OrthoDB" id="678344at2"/>
<dbReference type="EMBL" id="WKKH01000055">
    <property type="protein sequence ID" value="MRX78493.1"/>
    <property type="molecule type" value="Genomic_DNA"/>
</dbReference>
<dbReference type="InterPro" id="IPR045944">
    <property type="entry name" value="DUF6364"/>
</dbReference>
<reference evidence="1 2" key="1">
    <citation type="submission" date="2019-11" db="EMBL/GenBank/DDBJ databases">
        <title>Pedobacter petrophilus genome.</title>
        <authorList>
            <person name="Feldbauer M.J."/>
            <person name="Newman J.D."/>
        </authorList>
    </citation>
    <scope>NUCLEOTIDE SEQUENCE [LARGE SCALE GENOMIC DNA]</scope>
    <source>
        <strain evidence="1 2">LMG 29686</strain>
    </source>
</reference>
<dbReference type="Pfam" id="PF19891">
    <property type="entry name" value="DUF6364"/>
    <property type="match status" value="1"/>
</dbReference>
<evidence type="ECO:0000313" key="2">
    <source>
        <dbReference type="Proteomes" id="UP000487757"/>
    </source>
</evidence>
<gene>
    <name evidence="1" type="ORF">GJU39_20650</name>
</gene>
<organism evidence="1 2">
    <name type="scientific">Pedobacter petrophilus</name>
    <dbReference type="NCBI Taxonomy" id="1908241"/>
    <lineage>
        <taxon>Bacteria</taxon>
        <taxon>Pseudomonadati</taxon>
        <taxon>Bacteroidota</taxon>
        <taxon>Sphingobacteriia</taxon>
        <taxon>Sphingobacteriales</taxon>
        <taxon>Sphingobacteriaceae</taxon>
        <taxon>Pedobacter</taxon>
    </lineage>
</organism>